<reference evidence="3" key="2">
    <citation type="submission" date="2015-03" db="UniProtKB">
        <authorList>
            <consortium name="EnsemblPlants"/>
        </authorList>
    </citation>
    <scope>IDENTIFICATION</scope>
</reference>
<name>A0A0D3EAJ8_BRAOL</name>
<proteinExistence type="predicted"/>
<dbReference type="PANTHER" id="PTHR45023">
    <property type="match status" value="1"/>
</dbReference>
<reference evidence="3 4" key="1">
    <citation type="journal article" date="2014" name="Genome Biol.">
        <title>Transcriptome and methylome profiling reveals relics of genome dominance in the mesopolyploid Brassica oleracea.</title>
        <authorList>
            <person name="Parkin I.A."/>
            <person name="Koh C."/>
            <person name="Tang H."/>
            <person name="Robinson S.J."/>
            <person name="Kagale S."/>
            <person name="Clarke W.E."/>
            <person name="Town C.D."/>
            <person name="Nixon J."/>
            <person name="Krishnakumar V."/>
            <person name="Bidwell S.L."/>
            <person name="Denoeud F."/>
            <person name="Belcram H."/>
            <person name="Links M.G."/>
            <person name="Just J."/>
            <person name="Clarke C."/>
            <person name="Bender T."/>
            <person name="Huebert T."/>
            <person name="Mason A.S."/>
            <person name="Pires J.C."/>
            <person name="Barker G."/>
            <person name="Moore J."/>
            <person name="Walley P.G."/>
            <person name="Manoli S."/>
            <person name="Batley J."/>
            <person name="Edwards D."/>
            <person name="Nelson M.N."/>
            <person name="Wang X."/>
            <person name="Paterson A.H."/>
            <person name="King G."/>
            <person name="Bancroft I."/>
            <person name="Chalhoub B."/>
            <person name="Sharpe A.G."/>
        </authorList>
    </citation>
    <scope>NUCLEOTIDE SEQUENCE</scope>
    <source>
        <strain evidence="3 4">cv. TO1000</strain>
    </source>
</reference>
<evidence type="ECO:0000259" key="2">
    <source>
        <dbReference type="PROSITE" id="PS50090"/>
    </source>
</evidence>
<dbReference type="PANTHER" id="PTHR45023:SF4">
    <property type="entry name" value="GLYCINE-RICH PROTEIN-RELATED"/>
    <property type="match status" value="1"/>
</dbReference>
<feature type="region of interest" description="Disordered" evidence="1">
    <location>
        <begin position="298"/>
        <end position="332"/>
    </location>
</feature>
<feature type="domain" description="Myb-like" evidence="2">
    <location>
        <begin position="194"/>
        <end position="265"/>
    </location>
</feature>
<dbReference type="Gramene" id="Bo9g109860.1">
    <property type="protein sequence ID" value="Bo9g109860.1"/>
    <property type="gene ID" value="Bo9g109860"/>
</dbReference>
<dbReference type="AlphaFoldDB" id="A0A0D3EAJ8"/>
<accession>A0A0D3EAJ8</accession>
<evidence type="ECO:0000313" key="3">
    <source>
        <dbReference type="EnsemblPlants" id="Bo9g109860.1"/>
    </source>
</evidence>
<keyword evidence="4" id="KW-1185">Reference proteome</keyword>
<organism evidence="3 4">
    <name type="scientific">Brassica oleracea var. oleracea</name>
    <dbReference type="NCBI Taxonomy" id="109376"/>
    <lineage>
        <taxon>Eukaryota</taxon>
        <taxon>Viridiplantae</taxon>
        <taxon>Streptophyta</taxon>
        <taxon>Embryophyta</taxon>
        <taxon>Tracheophyta</taxon>
        <taxon>Spermatophyta</taxon>
        <taxon>Magnoliopsida</taxon>
        <taxon>eudicotyledons</taxon>
        <taxon>Gunneridae</taxon>
        <taxon>Pentapetalae</taxon>
        <taxon>rosids</taxon>
        <taxon>malvids</taxon>
        <taxon>Brassicales</taxon>
        <taxon>Brassicaceae</taxon>
        <taxon>Brassiceae</taxon>
        <taxon>Brassica</taxon>
    </lineage>
</organism>
<dbReference type="EnsemblPlants" id="Bo9g109860.1">
    <property type="protein sequence ID" value="Bo9g109860.1"/>
    <property type="gene ID" value="Bo9g109860"/>
</dbReference>
<evidence type="ECO:0000313" key="4">
    <source>
        <dbReference type="Proteomes" id="UP000032141"/>
    </source>
</evidence>
<dbReference type="HOGENOM" id="CLU_012390_0_2_1"/>
<dbReference type="PROSITE" id="PS50090">
    <property type="entry name" value="MYB_LIKE"/>
    <property type="match status" value="1"/>
</dbReference>
<sequence length="369" mass="41881">MVTALSVSLGEEGKHRPFYLSIGGSPRRASGELSLYRWLSETMKNTIAAAEANRKVDRSRGMRHDPEAVRVRLCMCVMRWFDEKASHRFMRQRAYDCSYRILEAITETVFSSIFNTLLFPLQNFSSFISLYLDRPFNMDSYPSSETSKFVDLLNSQQTVSFGKFEESIELSSSQVPFLGSIGTQDSNFDGVTGAERGERRKWTPTDDIVLISSWLNTSKDPVVGNEQKSGTFWNRVAAYFAASPLVAACEEREGAHCKHRWHRINDILSILCEHAWKELRNDQKWCDLFTAKKEGSSKKRKCGEGAESETSEATANKRPPGVKAAKASGKKKVVDEDNLNKFETMWTIKQADLDSKERLSKLNLPDRLL</sequence>
<evidence type="ECO:0000256" key="1">
    <source>
        <dbReference type="SAM" id="MobiDB-lite"/>
    </source>
</evidence>
<dbReference type="InterPro" id="IPR001005">
    <property type="entry name" value="SANT/Myb"/>
</dbReference>
<protein>
    <recommendedName>
        <fullName evidence="2">Myb-like domain-containing protein</fullName>
    </recommendedName>
</protein>
<dbReference type="Proteomes" id="UP000032141">
    <property type="component" value="Chromosome C9"/>
</dbReference>